<dbReference type="SUPFAM" id="SSF75304">
    <property type="entry name" value="Amidase signature (AS) enzymes"/>
    <property type="match status" value="1"/>
</dbReference>
<gene>
    <name evidence="3" type="primary">gatA</name>
    <name evidence="3" type="ORF">IC621_15830</name>
</gene>
<evidence type="ECO:0000313" key="4">
    <source>
        <dbReference type="Proteomes" id="UP000626844"/>
    </source>
</evidence>
<evidence type="ECO:0000259" key="2">
    <source>
        <dbReference type="Pfam" id="PF01425"/>
    </source>
</evidence>
<reference evidence="3" key="1">
    <citation type="submission" date="2020-09" db="EMBL/GenBank/DDBJ databases">
        <title>A novel bacterium of genus Bacillus, isolated from South China Sea.</title>
        <authorList>
            <person name="Huang H."/>
            <person name="Mo K."/>
            <person name="Hu Y."/>
        </authorList>
    </citation>
    <scope>NUCLEOTIDE SEQUENCE</scope>
    <source>
        <strain evidence="3">IB182487</strain>
    </source>
</reference>
<comment type="caution">
    <text evidence="3">The sequence shown here is derived from an EMBL/GenBank/DDBJ whole genome shotgun (WGS) entry which is preliminary data.</text>
</comment>
<feature type="domain" description="Amidase" evidence="2">
    <location>
        <begin position="25"/>
        <end position="445"/>
    </location>
</feature>
<evidence type="ECO:0000313" key="3">
    <source>
        <dbReference type="EMBL" id="MBD1381706.1"/>
    </source>
</evidence>
<dbReference type="Proteomes" id="UP000626844">
    <property type="component" value="Unassembled WGS sequence"/>
</dbReference>
<comment type="similarity">
    <text evidence="1">Belongs to the amidase family.</text>
</comment>
<name>A0A926RY58_9BACI</name>
<dbReference type="AlphaFoldDB" id="A0A926RY58"/>
<keyword evidence="4" id="KW-1185">Reference proteome</keyword>
<dbReference type="GO" id="GO:0050567">
    <property type="term" value="F:glutaminyl-tRNA synthase (glutamine-hydrolyzing) activity"/>
    <property type="evidence" value="ECO:0007669"/>
    <property type="project" value="UniProtKB-EC"/>
</dbReference>
<sequence>MNKFLFETIETACKAIKNKQLSPVELTQMTLNQIHEHDPRLNAFITVIEEEALAQAKQLEAEIVNNHVRGPLHGIPIAVKDILQTKGVQTTSGSKIFEGWIPDEDAAAVKRLREAGAIIIGKANLHEFAMGATTENPHFGSTRNPWNVTRIPGGSSGGSAVATATGMAFGAVGTDTAGSIRLPAAMCGTVGFKPTYGLVSRTGCLPFSWSLDHVGPMTRTVKDAATMLEVMKGYDQKDRVFVKRNVPVSFDESLNGLKGVKLGFYEPYMFSGIDHEVKRVIKQAFRHLESLGAEIVPIDIPGIDQALNALKAIAQSEVVSFHEPLLKKFGHVYGDDLKYRFEFGSDVSATGYLRAQRKRDQFVRETINQMKGIDALVGPTNVQPPFEIGTMVPEMAISNMFTLGKTPLANILGFPSLSVACGFTSENLPVGLQFIGKPFSDQRVLQIGDCYEKSEKWVQALKNNQVYTNASVVRNS</sequence>
<dbReference type="PANTHER" id="PTHR11895">
    <property type="entry name" value="TRANSAMIDASE"/>
    <property type="match status" value="1"/>
</dbReference>
<keyword evidence="3" id="KW-0436">Ligase</keyword>
<dbReference type="InterPro" id="IPR020556">
    <property type="entry name" value="Amidase_CS"/>
</dbReference>
<protein>
    <submittedName>
        <fullName evidence="3">Asp-tRNA(Asn)/Glu-tRNA(Gln) amidotransferase subunit GatA</fullName>
        <ecNumber evidence="3">6.3.5.7</ecNumber>
    </submittedName>
</protein>
<dbReference type="PROSITE" id="PS00571">
    <property type="entry name" value="AMIDASES"/>
    <property type="match status" value="1"/>
</dbReference>
<proteinExistence type="inferred from homology"/>
<dbReference type="InterPro" id="IPR000120">
    <property type="entry name" value="Amidase"/>
</dbReference>
<evidence type="ECO:0000256" key="1">
    <source>
        <dbReference type="ARBA" id="ARBA00009199"/>
    </source>
</evidence>
<dbReference type="RefSeq" id="WP_191159307.1">
    <property type="nucleotide sequence ID" value="NZ_JACXAI010000021.1"/>
</dbReference>
<dbReference type="Pfam" id="PF01425">
    <property type="entry name" value="Amidase"/>
    <property type="match status" value="1"/>
</dbReference>
<accession>A0A926RY58</accession>
<dbReference type="EC" id="6.3.5.7" evidence="3"/>
<dbReference type="EMBL" id="JACXAI010000021">
    <property type="protein sequence ID" value="MBD1381706.1"/>
    <property type="molecule type" value="Genomic_DNA"/>
</dbReference>
<organism evidence="3 4">
    <name type="scientific">Metabacillus arenae</name>
    <dbReference type="NCBI Taxonomy" id="2771434"/>
    <lineage>
        <taxon>Bacteria</taxon>
        <taxon>Bacillati</taxon>
        <taxon>Bacillota</taxon>
        <taxon>Bacilli</taxon>
        <taxon>Bacillales</taxon>
        <taxon>Bacillaceae</taxon>
        <taxon>Metabacillus</taxon>
    </lineage>
</organism>
<dbReference type="Gene3D" id="3.90.1300.10">
    <property type="entry name" value="Amidase signature (AS) domain"/>
    <property type="match status" value="1"/>
</dbReference>
<dbReference type="InterPro" id="IPR023631">
    <property type="entry name" value="Amidase_dom"/>
</dbReference>
<dbReference type="InterPro" id="IPR036928">
    <property type="entry name" value="AS_sf"/>
</dbReference>
<dbReference type="PANTHER" id="PTHR11895:SF7">
    <property type="entry name" value="GLUTAMYL-TRNA(GLN) AMIDOTRANSFERASE SUBUNIT A, MITOCHONDRIAL"/>
    <property type="match status" value="1"/>
</dbReference>